<reference evidence="1" key="1">
    <citation type="journal article" date="2021" name="Proc. Natl. Acad. Sci. U.S.A.">
        <title>A Catalog of Tens of Thousands of Viruses from Human Metagenomes Reveals Hidden Associations with Chronic Diseases.</title>
        <authorList>
            <person name="Tisza M.J."/>
            <person name="Buck C.B."/>
        </authorList>
    </citation>
    <scope>NUCLEOTIDE SEQUENCE</scope>
    <source>
        <strain evidence="1">Ct3pR10</strain>
    </source>
</reference>
<proteinExistence type="predicted"/>
<evidence type="ECO:0000313" key="1">
    <source>
        <dbReference type="EMBL" id="DAD74393.1"/>
    </source>
</evidence>
<sequence>MTYDQFWNQDVELVKAYREADKIRRDRKNQDMWLQGAYIYEAVLDASPVLRFSFSKKQPEPIPYRETPYILFENKDQKKQREAKTNEKRMEEVAKRMDAWMRSANRRVEKGGEGNG</sequence>
<accession>A0A8S5LWI2</accession>
<organism evidence="1">
    <name type="scientific">Siphoviridae sp. ct3pR10</name>
    <dbReference type="NCBI Taxonomy" id="2826284"/>
    <lineage>
        <taxon>Viruses</taxon>
        <taxon>Duplodnaviria</taxon>
        <taxon>Heunggongvirae</taxon>
        <taxon>Uroviricota</taxon>
        <taxon>Caudoviricetes</taxon>
    </lineage>
</organism>
<dbReference type="EMBL" id="BK014759">
    <property type="protein sequence ID" value="DAD74393.1"/>
    <property type="molecule type" value="Genomic_DNA"/>
</dbReference>
<protein>
    <submittedName>
        <fullName evidence="1">Uncharacterized protein</fullName>
    </submittedName>
</protein>
<name>A0A8S5LWI2_9CAUD</name>